<comment type="caution">
    <text evidence="1">The sequence shown here is derived from an EMBL/GenBank/DDBJ whole genome shotgun (WGS) entry which is preliminary data.</text>
</comment>
<dbReference type="HOGENOM" id="CLU_2896722_0_0_9"/>
<dbReference type="AlphaFoldDB" id="G9XLG9"/>
<evidence type="ECO:0000313" key="1">
    <source>
        <dbReference type="EMBL" id="EHL07454.1"/>
    </source>
</evidence>
<gene>
    <name evidence="1" type="ORF">HMPREF0322_01803</name>
</gene>
<dbReference type="EMBL" id="AFZX01000041">
    <property type="protein sequence ID" value="EHL07454.1"/>
    <property type="molecule type" value="Genomic_DNA"/>
</dbReference>
<sequence>MIYLLLKGTVAVRQTENKQKTASGIQPEAVFCRRFIGQNSVVIKNGSKKEEIKGLGRIIGIC</sequence>
<organism evidence="1 2">
    <name type="scientific">Desulfitobacterium hafniense DP7</name>
    <dbReference type="NCBI Taxonomy" id="537010"/>
    <lineage>
        <taxon>Bacteria</taxon>
        <taxon>Bacillati</taxon>
        <taxon>Bacillota</taxon>
        <taxon>Clostridia</taxon>
        <taxon>Eubacteriales</taxon>
        <taxon>Desulfitobacteriaceae</taxon>
        <taxon>Desulfitobacterium</taxon>
    </lineage>
</organism>
<accession>G9XLG9</accession>
<dbReference type="Proteomes" id="UP000004416">
    <property type="component" value="Unassembled WGS sequence"/>
</dbReference>
<proteinExistence type="predicted"/>
<protein>
    <submittedName>
        <fullName evidence="1">Uncharacterized protein</fullName>
    </submittedName>
</protein>
<name>G9XLG9_DESHA</name>
<evidence type="ECO:0000313" key="2">
    <source>
        <dbReference type="Proteomes" id="UP000004416"/>
    </source>
</evidence>
<reference evidence="1 2" key="1">
    <citation type="submission" date="2011-08" db="EMBL/GenBank/DDBJ databases">
        <authorList>
            <person name="Weinstock G."/>
            <person name="Sodergren E."/>
            <person name="Clifton S."/>
            <person name="Fulton L."/>
            <person name="Fulton B."/>
            <person name="Courtney L."/>
            <person name="Fronick C."/>
            <person name="Harrison M."/>
            <person name="Strong C."/>
            <person name="Farmer C."/>
            <person name="Delahaunty K."/>
            <person name="Markovic C."/>
            <person name="Hall O."/>
            <person name="Minx P."/>
            <person name="Tomlinson C."/>
            <person name="Mitreva M."/>
            <person name="Hou S."/>
            <person name="Chen J."/>
            <person name="Wollam A."/>
            <person name="Pepin K.H."/>
            <person name="Johnson M."/>
            <person name="Bhonagiri V."/>
            <person name="Zhang X."/>
            <person name="Suruliraj S."/>
            <person name="Warren W."/>
            <person name="Chinwalla A."/>
            <person name="Mardis E.R."/>
            <person name="Wilson R.K."/>
        </authorList>
    </citation>
    <scope>NUCLEOTIDE SEQUENCE [LARGE SCALE GENOMIC DNA]</scope>
    <source>
        <strain evidence="1 2">DP7</strain>
    </source>
</reference>